<keyword evidence="4 6" id="KW-0408">Iron</keyword>
<dbReference type="Gene3D" id="1.10.630.10">
    <property type="entry name" value="Cytochrome P450"/>
    <property type="match status" value="1"/>
</dbReference>
<dbReference type="GO" id="GO:0020037">
    <property type="term" value="F:heme binding"/>
    <property type="evidence" value="ECO:0007669"/>
    <property type="project" value="InterPro"/>
</dbReference>
<dbReference type="PRINTS" id="PR00463">
    <property type="entry name" value="EP450I"/>
</dbReference>
<reference evidence="8" key="1">
    <citation type="submission" date="2021-01" db="EMBL/GenBank/DDBJ databases">
        <authorList>
            <person name="Corre E."/>
            <person name="Pelletier E."/>
            <person name="Niang G."/>
            <person name="Scheremetjew M."/>
            <person name="Finn R."/>
            <person name="Kale V."/>
            <person name="Holt S."/>
            <person name="Cochrane G."/>
            <person name="Meng A."/>
            <person name="Brown T."/>
            <person name="Cohen L."/>
        </authorList>
    </citation>
    <scope>NUCLEOTIDE SEQUENCE</scope>
    <source>
        <strain evidence="8">ECT3854</strain>
    </source>
</reference>
<dbReference type="Pfam" id="PF00067">
    <property type="entry name" value="p450"/>
    <property type="match status" value="1"/>
</dbReference>
<dbReference type="GO" id="GO:0004497">
    <property type="term" value="F:monooxygenase activity"/>
    <property type="evidence" value="ECO:0007669"/>
    <property type="project" value="UniProtKB-KW"/>
</dbReference>
<evidence type="ECO:0000256" key="6">
    <source>
        <dbReference type="PIRSR" id="PIRSR602401-1"/>
    </source>
</evidence>
<evidence type="ECO:0000256" key="1">
    <source>
        <dbReference type="ARBA" id="ARBA00001971"/>
    </source>
</evidence>
<organism evidence="8">
    <name type="scientific">Cyclophora tenuis</name>
    <name type="common">Marine diatom</name>
    <dbReference type="NCBI Taxonomy" id="216820"/>
    <lineage>
        <taxon>Eukaryota</taxon>
        <taxon>Sar</taxon>
        <taxon>Stramenopiles</taxon>
        <taxon>Ochrophyta</taxon>
        <taxon>Bacillariophyta</taxon>
        <taxon>Fragilariophyceae</taxon>
        <taxon>Fragilariophycidae</taxon>
        <taxon>Cyclophorales</taxon>
        <taxon>Cyclophoraceae</taxon>
        <taxon>Cyclophora</taxon>
    </lineage>
</organism>
<keyword evidence="3 7" id="KW-0560">Oxidoreductase</keyword>
<evidence type="ECO:0000256" key="7">
    <source>
        <dbReference type="RuleBase" id="RU000461"/>
    </source>
</evidence>
<dbReference type="InterPro" id="IPR001128">
    <property type="entry name" value="Cyt_P450"/>
</dbReference>
<dbReference type="InterPro" id="IPR036396">
    <property type="entry name" value="Cyt_P450_sf"/>
</dbReference>
<evidence type="ECO:0000256" key="2">
    <source>
        <dbReference type="ARBA" id="ARBA00022723"/>
    </source>
</evidence>
<proteinExistence type="inferred from homology"/>
<dbReference type="EMBL" id="HBFW01009584">
    <property type="protein sequence ID" value="CAD8935156.1"/>
    <property type="molecule type" value="Transcribed_RNA"/>
</dbReference>
<name>A0A7S1D2W7_CYCTE</name>
<accession>A0A7S1D2W7</accession>
<dbReference type="AlphaFoldDB" id="A0A7S1D2W7"/>
<dbReference type="SUPFAM" id="SSF48264">
    <property type="entry name" value="Cytochrome P450"/>
    <property type="match status" value="1"/>
</dbReference>
<protein>
    <recommendedName>
        <fullName evidence="9">Cytochrome P450</fullName>
    </recommendedName>
</protein>
<dbReference type="GO" id="GO:0016705">
    <property type="term" value="F:oxidoreductase activity, acting on paired donors, with incorporation or reduction of molecular oxygen"/>
    <property type="evidence" value="ECO:0007669"/>
    <property type="project" value="InterPro"/>
</dbReference>
<dbReference type="GO" id="GO:0005506">
    <property type="term" value="F:iron ion binding"/>
    <property type="evidence" value="ECO:0007669"/>
    <property type="project" value="InterPro"/>
</dbReference>
<keyword evidence="2 6" id="KW-0479">Metal-binding</keyword>
<comment type="cofactor">
    <cofactor evidence="1 6">
        <name>heme</name>
        <dbReference type="ChEBI" id="CHEBI:30413"/>
    </cofactor>
</comment>
<evidence type="ECO:0000256" key="3">
    <source>
        <dbReference type="ARBA" id="ARBA00023002"/>
    </source>
</evidence>
<dbReference type="PANTHER" id="PTHR24303:SF31">
    <property type="entry name" value="CYTOCHROME P450 307A1-RELATED"/>
    <property type="match status" value="1"/>
</dbReference>
<dbReference type="PANTHER" id="PTHR24303">
    <property type="entry name" value="HEME-BINDING MONOOXYGENASE FAMILY"/>
    <property type="match status" value="1"/>
</dbReference>
<sequence length="128" mass="13916">MTNSHSPAKGVPLGPNGEKPDVFCPRRYLTSATTDGRIGVSVPPRNSTSFLSFGHGSRVCPGKGLADATISLTVATLIKHFEMRLAPNHAPIGRTKLVSEIPDIDIRILFSPRDKNEVKEIDEKQIVK</sequence>
<dbReference type="InterPro" id="IPR017972">
    <property type="entry name" value="Cyt_P450_CS"/>
</dbReference>
<evidence type="ECO:0000313" key="8">
    <source>
        <dbReference type="EMBL" id="CAD8935156.1"/>
    </source>
</evidence>
<evidence type="ECO:0000256" key="4">
    <source>
        <dbReference type="ARBA" id="ARBA00023004"/>
    </source>
</evidence>
<dbReference type="InterPro" id="IPR002401">
    <property type="entry name" value="Cyt_P450_E_grp-I"/>
</dbReference>
<dbReference type="PROSITE" id="PS00086">
    <property type="entry name" value="CYTOCHROME_P450"/>
    <property type="match status" value="1"/>
</dbReference>
<gene>
    <name evidence="8" type="ORF">CTEN0397_LOCUS6190</name>
</gene>
<keyword evidence="5 7" id="KW-0503">Monooxygenase</keyword>
<keyword evidence="6 7" id="KW-0349">Heme</keyword>
<evidence type="ECO:0000256" key="5">
    <source>
        <dbReference type="ARBA" id="ARBA00023033"/>
    </source>
</evidence>
<comment type="similarity">
    <text evidence="7">Belongs to the cytochrome P450 family.</text>
</comment>
<evidence type="ECO:0008006" key="9">
    <source>
        <dbReference type="Google" id="ProtNLM"/>
    </source>
</evidence>
<feature type="binding site" description="axial binding residue" evidence="6">
    <location>
        <position position="60"/>
    </location>
    <ligand>
        <name>heme</name>
        <dbReference type="ChEBI" id="CHEBI:30413"/>
    </ligand>
    <ligandPart>
        <name>Fe</name>
        <dbReference type="ChEBI" id="CHEBI:18248"/>
    </ligandPart>
</feature>